<dbReference type="PROSITE" id="PS51085">
    <property type="entry name" value="2FE2S_FER_2"/>
    <property type="match status" value="1"/>
</dbReference>
<dbReference type="PANTHER" id="PTHR42895:SF1">
    <property type="entry name" value="IRON-SULFUR CLUSTER PROTEIN"/>
    <property type="match status" value="1"/>
</dbReference>
<proteinExistence type="predicted"/>
<dbReference type="Pfam" id="PF17651">
    <property type="entry name" value="Raco_middle"/>
    <property type="match status" value="1"/>
</dbReference>
<dbReference type="Gene3D" id="3.10.20.30">
    <property type="match status" value="1"/>
</dbReference>
<dbReference type="PANTHER" id="PTHR42895">
    <property type="entry name" value="IRON-SULFUR CLUSTER-BINDING PROTEIN-RELATED"/>
    <property type="match status" value="1"/>
</dbReference>
<protein>
    <submittedName>
        <fullName evidence="2">Uncharacterized 2Fe-2S/4Fe-4S cluster protein (DUF4445 family)</fullName>
    </submittedName>
</protein>
<dbReference type="Pfam" id="PF14574">
    <property type="entry name" value="RACo_C_ter"/>
    <property type="match status" value="1"/>
</dbReference>
<dbReference type="Proteomes" id="UP000245959">
    <property type="component" value="Unassembled WGS sequence"/>
</dbReference>
<dbReference type="InterPro" id="IPR027980">
    <property type="entry name" value="RACo_C"/>
</dbReference>
<evidence type="ECO:0000259" key="1">
    <source>
        <dbReference type="PROSITE" id="PS51085"/>
    </source>
</evidence>
<dbReference type="GeneID" id="78296716"/>
<dbReference type="InterPro" id="IPR036010">
    <property type="entry name" value="2Fe-2S_ferredoxin-like_sf"/>
</dbReference>
<dbReference type="InterPro" id="IPR012675">
    <property type="entry name" value="Beta-grasp_dom_sf"/>
</dbReference>
<name>A0A2U1AK36_9BACT</name>
<organism evidence="2 3">
    <name type="scientific">Victivallis vadensis</name>
    <dbReference type="NCBI Taxonomy" id="172901"/>
    <lineage>
        <taxon>Bacteria</taxon>
        <taxon>Pseudomonadati</taxon>
        <taxon>Lentisphaerota</taxon>
        <taxon>Lentisphaeria</taxon>
        <taxon>Victivallales</taxon>
        <taxon>Victivallaceae</taxon>
        <taxon>Victivallis</taxon>
    </lineage>
</organism>
<reference evidence="2 3" key="1">
    <citation type="submission" date="2018-04" db="EMBL/GenBank/DDBJ databases">
        <title>Genomic Encyclopedia of Type Strains, Phase IV (KMG-IV): sequencing the most valuable type-strain genomes for metagenomic binning, comparative biology and taxonomic classification.</title>
        <authorList>
            <person name="Goeker M."/>
        </authorList>
    </citation>
    <scope>NUCLEOTIDE SEQUENCE [LARGE SCALE GENOMIC DNA]</scope>
    <source>
        <strain evidence="2 3">DSM 14823</strain>
    </source>
</reference>
<gene>
    <name evidence="2" type="ORF">C8D82_13333</name>
</gene>
<dbReference type="InterPro" id="IPR001041">
    <property type="entry name" value="2Fe-2S_ferredoxin-type"/>
</dbReference>
<dbReference type="Pfam" id="PF00111">
    <property type="entry name" value="Fer2"/>
    <property type="match status" value="1"/>
</dbReference>
<sequence>MQLTLKADGRKNLAEQLAAAGYPLDLRCGGNGTCGRCRVRLRSGEWETDGKPVSVPAEVNACRTRLTGPEGEVEIPERSLAVRQGKVAAAWRSRPLPESRESVIAVDLGTTTVAAVKLCNGEIVREATCFNRQSRFGDNVITRINHVGTSSGALEELRMAAVESVNELLDRLEPDGAARIALAGNTVMSCLFHGIDPSPIGVMPFTPPCRIFPVRGAAELGLRAGDIPVLTVPAIAGYVGGDLTAGLLETPLRPGELLVDIGTNCEIILQTEQGMFCTAAAAGPAFEGAGIHCGSRAVPGAIDHYFGRNSCSVIGGAAPAGLCGSAMIDFLAVERRLGHLNEFGRIQPPADCFEAAPGVTIYEWEIEQLLKAKAAVRAGIATLAAYCRTPVKKLFLAGGFARYLDFGNAVACGMLPDCELEAVGNTSLGGAARLAVQPGLAAELERLIDLPKDIPLNLLDEFEDNYIDGLLLP</sequence>
<dbReference type="GO" id="GO:0051536">
    <property type="term" value="F:iron-sulfur cluster binding"/>
    <property type="evidence" value="ECO:0007669"/>
    <property type="project" value="InterPro"/>
</dbReference>
<evidence type="ECO:0000313" key="3">
    <source>
        <dbReference type="Proteomes" id="UP000245959"/>
    </source>
</evidence>
<dbReference type="AlphaFoldDB" id="A0A2U1AK36"/>
<dbReference type="EMBL" id="QEKH01000033">
    <property type="protein sequence ID" value="PVY36707.1"/>
    <property type="molecule type" value="Genomic_DNA"/>
</dbReference>
<dbReference type="RefSeq" id="WP_116885441.1">
    <property type="nucleotide sequence ID" value="NZ_CABMMC010000048.1"/>
</dbReference>
<dbReference type="InterPro" id="IPR042259">
    <property type="entry name" value="Raco-like_middle_sf"/>
</dbReference>
<feature type="domain" description="2Fe-2S ferredoxin-type" evidence="1">
    <location>
        <begin position="1"/>
        <end position="79"/>
    </location>
</feature>
<dbReference type="Gene3D" id="3.30.420.480">
    <property type="entry name" value="Domain of unknown function (DUF4445)"/>
    <property type="match status" value="1"/>
</dbReference>
<comment type="caution">
    <text evidence="2">The sequence shown here is derived from an EMBL/GenBank/DDBJ whole genome shotgun (WGS) entry which is preliminary data.</text>
</comment>
<dbReference type="SUPFAM" id="SSF54292">
    <property type="entry name" value="2Fe-2S ferredoxin-like"/>
    <property type="match status" value="1"/>
</dbReference>
<dbReference type="InterPro" id="IPR052911">
    <property type="entry name" value="Corrinoid_activation_enz"/>
</dbReference>
<evidence type="ECO:0000313" key="2">
    <source>
        <dbReference type="EMBL" id="PVY36707.1"/>
    </source>
</evidence>
<accession>A0A2U1AK36</accession>
<dbReference type="CDD" id="cd00207">
    <property type="entry name" value="fer2"/>
    <property type="match status" value="1"/>
</dbReference>
<dbReference type="InterPro" id="IPR041414">
    <property type="entry name" value="Raco-like_middle"/>
</dbReference>
<dbReference type="OrthoDB" id="9810588at2"/>
<keyword evidence="3" id="KW-1185">Reference proteome</keyword>